<dbReference type="InterPro" id="IPR050509">
    <property type="entry name" value="CoA-transferase_III"/>
</dbReference>
<dbReference type="InterPro" id="IPR023606">
    <property type="entry name" value="CoA-Trfase_III_dom_1_sf"/>
</dbReference>
<dbReference type="InterPro" id="IPR003673">
    <property type="entry name" value="CoA-Trfase_fam_III"/>
</dbReference>
<dbReference type="Gene3D" id="3.40.50.10540">
    <property type="entry name" value="Crotonobetainyl-coa:carnitine coa-transferase, domain 1"/>
    <property type="match status" value="1"/>
</dbReference>
<dbReference type="RefSeq" id="WP_211846450.1">
    <property type="nucleotide sequence ID" value="NZ_JAAEDL010000008.1"/>
</dbReference>
<protein>
    <submittedName>
        <fullName evidence="2">CoA transferase</fullName>
    </submittedName>
</protein>
<reference evidence="2" key="1">
    <citation type="submission" date="2020-01" db="EMBL/GenBank/DDBJ databases">
        <authorList>
            <person name="Rat A."/>
        </authorList>
    </citation>
    <scope>NUCLEOTIDE SEQUENCE</scope>
    <source>
        <strain evidence="2">LMG 31228</strain>
    </source>
</reference>
<organism evidence="2 3">
    <name type="scientific">Neoroseomonas eburnea</name>
    <dbReference type="NCBI Taxonomy" id="1346889"/>
    <lineage>
        <taxon>Bacteria</taxon>
        <taxon>Pseudomonadati</taxon>
        <taxon>Pseudomonadota</taxon>
        <taxon>Alphaproteobacteria</taxon>
        <taxon>Acetobacterales</taxon>
        <taxon>Acetobacteraceae</taxon>
        <taxon>Neoroseomonas</taxon>
    </lineage>
</organism>
<dbReference type="PANTHER" id="PTHR48228">
    <property type="entry name" value="SUCCINYL-COA--D-CITRAMALATE COA-TRANSFERASE"/>
    <property type="match status" value="1"/>
</dbReference>
<gene>
    <name evidence="2" type="ORF">GXW74_10510</name>
</gene>
<dbReference type="Proteomes" id="UP001138709">
    <property type="component" value="Unassembled WGS sequence"/>
</dbReference>
<dbReference type="GO" id="GO:0016740">
    <property type="term" value="F:transferase activity"/>
    <property type="evidence" value="ECO:0007669"/>
    <property type="project" value="UniProtKB-KW"/>
</dbReference>
<dbReference type="Pfam" id="PF02515">
    <property type="entry name" value="CoA_transf_3"/>
    <property type="match status" value="1"/>
</dbReference>
<evidence type="ECO:0000256" key="1">
    <source>
        <dbReference type="ARBA" id="ARBA00022679"/>
    </source>
</evidence>
<dbReference type="AlphaFoldDB" id="A0A9X9XB35"/>
<evidence type="ECO:0000313" key="3">
    <source>
        <dbReference type="Proteomes" id="UP001138709"/>
    </source>
</evidence>
<comment type="caution">
    <text evidence="2">The sequence shown here is derived from an EMBL/GenBank/DDBJ whole genome shotgun (WGS) entry which is preliminary data.</text>
</comment>
<dbReference type="InterPro" id="IPR044855">
    <property type="entry name" value="CoA-Trfase_III_dom3_sf"/>
</dbReference>
<dbReference type="SUPFAM" id="SSF89796">
    <property type="entry name" value="CoA-transferase family III (CaiB/BaiF)"/>
    <property type="match status" value="1"/>
</dbReference>
<dbReference type="Gene3D" id="3.30.1540.10">
    <property type="entry name" value="formyl-coa transferase, domain 3"/>
    <property type="match status" value="1"/>
</dbReference>
<reference evidence="2" key="2">
    <citation type="journal article" date="2021" name="Syst. Appl. Microbiol.">
        <title>Roseomonas hellenica sp. nov., isolated from roots of wild-growing Alkanna tinctoria.</title>
        <authorList>
            <person name="Rat A."/>
            <person name="Naranjo H.D."/>
            <person name="Lebbe L."/>
            <person name="Cnockaert M."/>
            <person name="Krigas N."/>
            <person name="Grigoriadou K."/>
            <person name="Maloupa E."/>
            <person name="Willems A."/>
        </authorList>
    </citation>
    <scope>NUCLEOTIDE SEQUENCE</scope>
    <source>
        <strain evidence="2">LMG 31228</strain>
    </source>
</reference>
<dbReference type="PANTHER" id="PTHR48228:SF6">
    <property type="entry name" value="L-CARNITINE COA-TRANSFERASE"/>
    <property type="match status" value="1"/>
</dbReference>
<dbReference type="EMBL" id="JAAEDL010000008">
    <property type="protein sequence ID" value="MBR0680921.1"/>
    <property type="molecule type" value="Genomic_DNA"/>
</dbReference>
<proteinExistence type="predicted"/>
<evidence type="ECO:0000313" key="2">
    <source>
        <dbReference type="EMBL" id="MBR0680921.1"/>
    </source>
</evidence>
<keyword evidence="3" id="KW-1185">Reference proteome</keyword>
<keyword evidence="1 2" id="KW-0808">Transferase</keyword>
<sequence>MNQAAAGPLEGIRVVERSAGVAAAAAGRLLAAMGAEVVLAEDPAGTPLRREPPFIGPGISALFAYLAAGKRSVVVDGATALHRLADGADILIDDTPVEDRVALGLDPAAVRRRYPRIVHVSVLPFGASGPKAGWRGEEVNLIHASGEGYLLPNGLSVELFPDRPPLKIHGHFACWQAGVAAVLGALSALWSSTGQFVDISVQDAALAVGAFAIQRLGDGEVEHRTTRSFRFGGVIECRDGYVELLTLEDRQWQGLVKLMGDPDWAADPALADPVSRSAKGKEINARIRAWALQHPVAELVARAQELGVPMGRYNTPAEILAGPHENARGIFAPVAMLGLGPVPVLSAPVRFGPDALPLRRGPPDLGADQRLLAQPAAEVA</sequence>
<accession>A0A9X9XB35</accession>
<name>A0A9X9XB35_9PROT</name>